<dbReference type="Proteomes" id="UP000664203">
    <property type="component" value="Unassembled WGS sequence"/>
</dbReference>
<gene>
    <name evidence="2" type="ORF">ALECFALPRED_001760</name>
</gene>
<dbReference type="AlphaFoldDB" id="A0A8H3FBG7"/>
<keyword evidence="1" id="KW-0732">Signal</keyword>
<evidence type="ECO:0000313" key="3">
    <source>
        <dbReference type="Proteomes" id="UP000664203"/>
    </source>
</evidence>
<name>A0A8H3FBG7_9LECA</name>
<dbReference type="OrthoDB" id="4094614at2759"/>
<evidence type="ECO:0000313" key="2">
    <source>
        <dbReference type="EMBL" id="CAF9921303.1"/>
    </source>
</evidence>
<protein>
    <submittedName>
        <fullName evidence="2">Uncharacterized protein</fullName>
    </submittedName>
</protein>
<sequence length="199" mass="19463">MRYSIIAAPIALAASVSAGEYATSWTTEIVKTLTTYCSSATSLSINGKIHTVTEVTQAFFASLQQPVVVATSATPVAVSSTPVAPIVTPVVSSAPVVLASSSAPVVILSTGPAAPVVPLSSAVAVAPYPVSNSTTLVSVGTASAGTASPSAPSASLVSTPATTPVTTPAAKTTFKGAADRMAASSFSLVALLGLAACLL</sequence>
<organism evidence="2 3">
    <name type="scientific">Alectoria fallacina</name>
    <dbReference type="NCBI Taxonomy" id="1903189"/>
    <lineage>
        <taxon>Eukaryota</taxon>
        <taxon>Fungi</taxon>
        <taxon>Dikarya</taxon>
        <taxon>Ascomycota</taxon>
        <taxon>Pezizomycotina</taxon>
        <taxon>Lecanoromycetes</taxon>
        <taxon>OSLEUM clade</taxon>
        <taxon>Lecanoromycetidae</taxon>
        <taxon>Lecanorales</taxon>
        <taxon>Lecanorineae</taxon>
        <taxon>Parmeliaceae</taxon>
        <taxon>Alectoria</taxon>
    </lineage>
</organism>
<keyword evidence="3" id="KW-1185">Reference proteome</keyword>
<comment type="caution">
    <text evidence="2">The sequence shown here is derived from an EMBL/GenBank/DDBJ whole genome shotgun (WGS) entry which is preliminary data.</text>
</comment>
<evidence type="ECO:0000256" key="1">
    <source>
        <dbReference type="SAM" id="SignalP"/>
    </source>
</evidence>
<reference evidence="2" key="1">
    <citation type="submission" date="2021-03" db="EMBL/GenBank/DDBJ databases">
        <authorList>
            <person name="Tagirdzhanova G."/>
        </authorList>
    </citation>
    <scope>NUCLEOTIDE SEQUENCE</scope>
</reference>
<feature type="chain" id="PRO_5034738888" evidence="1">
    <location>
        <begin position="19"/>
        <end position="199"/>
    </location>
</feature>
<dbReference type="EMBL" id="CAJPDR010000144">
    <property type="protein sequence ID" value="CAF9921303.1"/>
    <property type="molecule type" value="Genomic_DNA"/>
</dbReference>
<feature type="signal peptide" evidence="1">
    <location>
        <begin position="1"/>
        <end position="18"/>
    </location>
</feature>
<accession>A0A8H3FBG7</accession>
<proteinExistence type="predicted"/>